<dbReference type="Gene3D" id="3.40.960.10">
    <property type="entry name" value="VSR Endonuclease"/>
    <property type="match status" value="1"/>
</dbReference>
<dbReference type="CDD" id="cd01038">
    <property type="entry name" value="Endonuclease_DUF559"/>
    <property type="match status" value="1"/>
</dbReference>
<comment type="caution">
    <text evidence="2">The sequence shown here is derived from an EMBL/GenBank/DDBJ whole genome shotgun (WGS) entry which is preliminary data.</text>
</comment>
<dbReference type="SUPFAM" id="SSF52980">
    <property type="entry name" value="Restriction endonuclease-like"/>
    <property type="match status" value="1"/>
</dbReference>
<protein>
    <recommendedName>
        <fullName evidence="1">DUF559 domain-containing protein</fullName>
    </recommendedName>
</protein>
<accession>A0A1G2MBK2</accession>
<proteinExistence type="predicted"/>
<dbReference type="InterPro" id="IPR047216">
    <property type="entry name" value="Endonuclease_DUF559_bact"/>
</dbReference>
<dbReference type="PANTHER" id="PTHR38590">
    <property type="entry name" value="BLL0828 PROTEIN"/>
    <property type="match status" value="1"/>
</dbReference>
<evidence type="ECO:0000313" key="3">
    <source>
        <dbReference type="Proteomes" id="UP000178121"/>
    </source>
</evidence>
<name>A0A1G2MBK2_9BACT</name>
<dbReference type="AlphaFoldDB" id="A0A1G2MBK2"/>
<reference evidence="2 3" key="1">
    <citation type="journal article" date="2016" name="Nat. Commun.">
        <title>Thousands of microbial genomes shed light on interconnected biogeochemical processes in an aquifer system.</title>
        <authorList>
            <person name="Anantharaman K."/>
            <person name="Brown C.T."/>
            <person name="Hug L.A."/>
            <person name="Sharon I."/>
            <person name="Castelle C.J."/>
            <person name="Probst A.J."/>
            <person name="Thomas B.C."/>
            <person name="Singh A."/>
            <person name="Wilkins M.J."/>
            <person name="Karaoz U."/>
            <person name="Brodie E.L."/>
            <person name="Williams K.H."/>
            <person name="Hubbard S.S."/>
            <person name="Banfield J.F."/>
        </authorList>
    </citation>
    <scope>NUCLEOTIDE SEQUENCE [LARGE SCALE GENOMIC DNA]</scope>
</reference>
<dbReference type="EMBL" id="MHRI01000030">
    <property type="protein sequence ID" value="OHA20422.1"/>
    <property type="molecule type" value="Genomic_DNA"/>
</dbReference>
<dbReference type="InterPro" id="IPR011335">
    <property type="entry name" value="Restrct_endonuc-II-like"/>
</dbReference>
<sequence length="133" mass="15653">MRLRYNPRLRNIARNLRRAHNLSEVLLWQELRAKKLGVQFLRQRPIDEYVVDFFCTKLNLAIEIDGVSHDSKVQKDEERKRILESKGVHFLRFLDSEVRNNLQGVLLVIAEYIKSSAKPFKARASAPPLRKEE</sequence>
<dbReference type="Proteomes" id="UP000178121">
    <property type="component" value="Unassembled WGS sequence"/>
</dbReference>
<feature type="domain" description="DUF559" evidence="1">
    <location>
        <begin position="9"/>
        <end position="113"/>
    </location>
</feature>
<dbReference type="PANTHER" id="PTHR38590:SF1">
    <property type="entry name" value="BLL0828 PROTEIN"/>
    <property type="match status" value="1"/>
</dbReference>
<dbReference type="Pfam" id="PF04480">
    <property type="entry name" value="DUF559"/>
    <property type="match status" value="1"/>
</dbReference>
<evidence type="ECO:0000313" key="2">
    <source>
        <dbReference type="EMBL" id="OHA20422.1"/>
    </source>
</evidence>
<evidence type="ECO:0000259" key="1">
    <source>
        <dbReference type="Pfam" id="PF04480"/>
    </source>
</evidence>
<gene>
    <name evidence="2" type="ORF">A2849_01435</name>
</gene>
<organism evidence="2 3">
    <name type="scientific">Candidatus Taylorbacteria bacterium RIFCSPHIGHO2_01_FULL_51_15</name>
    <dbReference type="NCBI Taxonomy" id="1802304"/>
    <lineage>
        <taxon>Bacteria</taxon>
        <taxon>Candidatus Tayloriibacteriota</taxon>
    </lineage>
</organism>
<dbReference type="InterPro" id="IPR007569">
    <property type="entry name" value="DUF559"/>
</dbReference>